<dbReference type="Proteomes" id="UP000239187">
    <property type="component" value="Chromosome"/>
</dbReference>
<feature type="domain" description="N-acetyltransferase" evidence="1">
    <location>
        <begin position="129"/>
        <end position="215"/>
    </location>
</feature>
<evidence type="ECO:0000313" key="2">
    <source>
        <dbReference type="EMBL" id="AUZ89012.1"/>
    </source>
</evidence>
<dbReference type="Gene3D" id="3.40.630.30">
    <property type="match status" value="1"/>
</dbReference>
<dbReference type="SUPFAM" id="SSF55729">
    <property type="entry name" value="Acyl-CoA N-acyltransferases (Nat)"/>
    <property type="match status" value="1"/>
</dbReference>
<accession>A0A2L0UIE4</accession>
<evidence type="ECO:0000313" key="3">
    <source>
        <dbReference type="Proteomes" id="UP000239187"/>
    </source>
</evidence>
<reference evidence="2 3" key="1">
    <citation type="submission" date="2017-11" db="EMBL/GenBank/DDBJ databases">
        <title>Draft genome of Arthrobacter agilis strain UMCV2, a plant growth-promoting rhizobacterium and biocontrol capacity of phytopathogenic fungi.</title>
        <authorList>
            <person name="Martinez-Camara R."/>
            <person name="Santoyo G."/>
            <person name="Moreno-Hagelsieb G."/>
            <person name="Valencia-Cantero E."/>
        </authorList>
    </citation>
    <scope>NUCLEOTIDE SEQUENCE [LARGE SCALE GENOMIC DNA]</scope>
    <source>
        <strain evidence="2 3">UMCV2</strain>
    </source>
</reference>
<proteinExistence type="predicted"/>
<gene>
    <name evidence="2" type="ORF">CVO76_16200</name>
</gene>
<dbReference type="AlphaFoldDB" id="A0A2L0UIE4"/>
<sequence length="217" mass="24361">MSISPLAPSPRTSIPLVARSMSEASVSEPVEHVLHAVTPTDLIGLPSGGLEQVQQVALGCNDAMEVPFDLTEETNRDLRRWSNALYKVIDSDFPPYGACDDYERITAELERRTAKRAQASPSMVREKFRDNALSRRFELFRNGSLAGYVSYTMRAGALRLHRTVITENFESMGIEGILTRNVILVAHKRRLAAIPYCPVVQGFLRENPQYRQLMHVS</sequence>
<dbReference type="InterPro" id="IPR031165">
    <property type="entry name" value="GNAT_YJDJ"/>
</dbReference>
<dbReference type="PROSITE" id="PS51729">
    <property type="entry name" value="GNAT_YJDJ"/>
    <property type="match status" value="1"/>
</dbReference>
<dbReference type="EMBL" id="CP024915">
    <property type="protein sequence ID" value="AUZ89012.1"/>
    <property type="molecule type" value="Genomic_DNA"/>
</dbReference>
<dbReference type="InterPro" id="IPR016181">
    <property type="entry name" value="Acyl_CoA_acyltransferase"/>
</dbReference>
<dbReference type="Pfam" id="PF14542">
    <property type="entry name" value="Acetyltransf_CG"/>
    <property type="match status" value="1"/>
</dbReference>
<protein>
    <recommendedName>
        <fullName evidence="1">N-acetyltransferase domain-containing protein</fullName>
    </recommendedName>
</protein>
<name>A0A2L0UIE4_9MICC</name>
<organism evidence="2 3">
    <name type="scientific">Arthrobacter agilis</name>
    <dbReference type="NCBI Taxonomy" id="37921"/>
    <lineage>
        <taxon>Bacteria</taxon>
        <taxon>Bacillati</taxon>
        <taxon>Actinomycetota</taxon>
        <taxon>Actinomycetes</taxon>
        <taxon>Micrococcales</taxon>
        <taxon>Micrococcaceae</taxon>
        <taxon>Arthrobacter</taxon>
    </lineage>
</organism>
<evidence type="ECO:0000259" key="1">
    <source>
        <dbReference type="PROSITE" id="PS51729"/>
    </source>
</evidence>
<dbReference type="RefSeq" id="WP_208740134.1">
    <property type="nucleotide sequence ID" value="NZ_CP024915.1"/>
</dbReference>